<gene>
    <name evidence="1" type="ORF">GX523_02090</name>
</gene>
<dbReference type="AlphaFoldDB" id="A0A7C7D7Z5"/>
<evidence type="ECO:0000313" key="1">
    <source>
        <dbReference type="EMBL" id="HHY25540.1"/>
    </source>
</evidence>
<accession>A0A7C7D7Z5</accession>
<organism evidence="1 2">
    <name type="scientific">Desulfitobacterium dehalogenans</name>
    <dbReference type="NCBI Taxonomy" id="36854"/>
    <lineage>
        <taxon>Bacteria</taxon>
        <taxon>Bacillati</taxon>
        <taxon>Bacillota</taxon>
        <taxon>Clostridia</taxon>
        <taxon>Eubacteriales</taxon>
        <taxon>Desulfitobacteriaceae</taxon>
        <taxon>Desulfitobacterium</taxon>
    </lineage>
</organism>
<reference evidence="1 2" key="1">
    <citation type="journal article" date="2020" name="Biotechnol. Biofuels">
        <title>New insights from the biogas microbiome by comprehensive genome-resolved metagenomics of nearly 1600 species originating from multiple anaerobic digesters.</title>
        <authorList>
            <person name="Campanaro S."/>
            <person name="Treu L."/>
            <person name="Rodriguez-R L.M."/>
            <person name="Kovalovszki A."/>
            <person name="Ziels R.M."/>
            <person name="Maus I."/>
            <person name="Zhu X."/>
            <person name="Kougias P.G."/>
            <person name="Basile A."/>
            <person name="Luo G."/>
            <person name="Schluter A."/>
            <person name="Konstantinidis K.T."/>
            <person name="Angelidaki I."/>
        </authorList>
    </citation>
    <scope>NUCLEOTIDE SEQUENCE [LARGE SCALE GENOMIC DNA]</scope>
    <source>
        <strain evidence="1">AS05jafATM_4</strain>
    </source>
</reference>
<proteinExistence type="predicted"/>
<dbReference type="Proteomes" id="UP000553059">
    <property type="component" value="Unassembled WGS sequence"/>
</dbReference>
<evidence type="ECO:0000313" key="2">
    <source>
        <dbReference type="Proteomes" id="UP000553059"/>
    </source>
</evidence>
<protein>
    <submittedName>
        <fullName evidence="1">Uncharacterized protein</fullName>
    </submittedName>
</protein>
<comment type="caution">
    <text evidence="1">The sequence shown here is derived from an EMBL/GenBank/DDBJ whole genome shotgun (WGS) entry which is preliminary data.</text>
</comment>
<sequence>MIKKVEKNLSLQLYEPDEAVQSQRKRTFSEEEISAGGKTEICNADTRAKQGLEEEISRTYSVKKLEFLKNELPTYKKLIDRVTEIIDGATITLIFDDFYFIPKSVQPEFLDYFHRLTKGTNLVMKVATIKHRSRLYKQTEESYVGVELEHDIFEIDMDYTLDRFSDLQVFMRQLLEDACTTSGTKIDVSQLFSGEGFNQLSMASGGVPRDFLALFVSLTNKIIMSEIQSIGKVNVTEAAINNLPKKMASLKTDSAEEREILEQYLSIIKEYIFSKKRTNTFLVAKADLDNFPHERQAIRELVDLRLLHLIDSNTSCAPSDGRRYEAYMLDVGLYDNARPRNFRQIEPGSTDEKSRKDELRASPKLELSSLRDSFLKLSNPDIELTEVNERDIIA</sequence>
<dbReference type="EMBL" id="DUTF01000046">
    <property type="protein sequence ID" value="HHY25540.1"/>
    <property type="molecule type" value="Genomic_DNA"/>
</dbReference>
<name>A0A7C7D7Z5_9FIRM</name>